<gene>
    <name evidence="2" type="ORF">J2S37_000766</name>
</gene>
<evidence type="ECO:0000256" key="1">
    <source>
        <dbReference type="SAM" id="Phobius"/>
    </source>
</evidence>
<dbReference type="NCBIfam" id="TIGR02185">
    <property type="entry name" value="Trep_Strep"/>
    <property type="match status" value="1"/>
</dbReference>
<dbReference type="EMBL" id="JAVDYF010000001">
    <property type="protein sequence ID" value="MDR7354228.1"/>
    <property type="molecule type" value="Genomic_DNA"/>
</dbReference>
<organism evidence="2 3">
    <name type="scientific">Corynebacterium felinum</name>
    <dbReference type="NCBI Taxonomy" id="131318"/>
    <lineage>
        <taxon>Bacteria</taxon>
        <taxon>Bacillati</taxon>
        <taxon>Actinomycetota</taxon>
        <taxon>Actinomycetes</taxon>
        <taxon>Mycobacteriales</taxon>
        <taxon>Corynebacteriaceae</taxon>
        <taxon>Corynebacterium</taxon>
    </lineage>
</organism>
<feature type="transmembrane region" description="Helical" evidence="1">
    <location>
        <begin position="37"/>
        <end position="58"/>
    </location>
</feature>
<keyword evidence="1" id="KW-0472">Membrane</keyword>
<dbReference type="Proteomes" id="UP001183619">
    <property type="component" value="Unassembled WGS sequence"/>
</dbReference>
<keyword evidence="3" id="KW-1185">Reference proteome</keyword>
<feature type="transmembrane region" description="Helical" evidence="1">
    <location>
        <begin position="114"/>
        <end position="133"/>
    </location>
</feature>
<dbReference type="RefSeq" id="WP_277104395.1">
    <property type="nucleotide sequence ID" value="NZ_BAAAJS010000006.1"/>
</dbReference>
<keyword evidence="1" id="KW-1133">Transmembrane helix</keyword>
<feature type="transmembrane region" description="Helical" evidence="1">
    <location>
        <begin position="85"/>
        <end position="102"/>
    </location>
</feature>
<name>A0ABU2B6J5_9CORY</name>
<accession>A0ABU2B6J5</accession>
<feature type="transmembrane region" description="Helical" evidence="1">
    <location>
        <begin position="158"/>
        <end position="181"/>
    </location>
</feature>
<comment type="caution">
    <text evidence="2">The sequence shown here is derived from an EMBL/GenBank/DDBJ whole genome shotgun (WGS) entry which is preliminary data.</text>
</comment>
<feature type="transmembrane region" description="Helical" evidence="1">
    <location>
        <begin position="63"/>
        <end position="79"/>
    </location>
</feature>
<keyword evidence="1" id="KW-0812">Transmembrane</keyword>
<proteinExistence type="predicted"/>
<sequence>MHTTITHPRNLVLAGVFSCVYVVVTSSGAFLGVFSPVMIFIGGLIALAVNSIVIMLYLAKVPCFGALSIAGVVIGAVMTLSGHSWVTLVTGAVYGVLGDAVAQIGRYRRPVLNAAAYSVFQLWAVGIIVPIIINTEKYLREVATTMNNPAYAEAMRELFSPVVLFSWTPINVIVCFLCGLVGMRVLRRHFVPAGVV</sequence>
<reference evidence="2 3" key="1">
    <citation type="submission" date="2023-07" db="EMBL/GenBank/DDBJ databases">
        <title>Sequencing the genomes of 1000 actinobacteria strains.</title>
        <authorList>
            <person name="Klenk H.-P."/>
        </authorList>
    </citation>
    <scope>NUCLEOTIDE SEQUENCE [LARGE SCALE GENOMIC DNA]</scope>
    <source>
        <strain evidence="2 3">DSM 44508</strain>
    </source>
</reference>
<protein>
    <submittedName>
        <fullName evidence="2">Energy-coupling factor transport system substrate-specific component</fullName>
    </submittedName>
</protein>
<dbReference type="Pfam" id="PF09605">
    <property type="entry name" value="Trep_Strep"/>
    <property type="match status" value="1"/>
</dbReference>
<evidence type="ECO:0000313" key="3">
    <source>
        <dbReference type="Proteomes" id="UP001183619"/>
    </source>
</evidence>
<evidence type="ECO:0000313" key="2">
    <source>
        <dbReference type="EMBL" id="MDR7354228.1"/>
    </source>
</evidence>
<feature type="transmembrane region" description="Helical" evidence="1">
    <location>
        <begin position="12"/>
        <end position="31"/>
    </location>
</feature>
<dbReference type="InterPro" id="IPR011733">
    <property type="entry name" value="CHP02185_IM"/>
</dbReference>